<name>A0ABX1W3T1_9SPHI</name>
<gene>
    <name evidence="1" type="ORF">HK413_06735</name>
</gene>
<keyword evidence="2" id="KW-1185">Reference proteome</keyword>
<protein>
    <submittedName>
        <fullName evidence="1">Uncharacterized protein</fullName>
    </submittedName>
</protein>
<dbReference type="Proteomes" id="UP000566071">
    <property type="component" value="Unassembled WGS sequence"/>
</dbReference>
<comment type="caution">
    <text evidence="1">The sequence shown here is derived from an EMBL/GenBank/DDBJ whole genome shotgun (WGS) entry which is preliminary data.</text>
</comment>
<dbReference type="EMBL" id="JABFCR010000024">
    <property type="protein sequence ID" value="NNU33919.1"/>
    <property type="molecule type" value="Genomic_DNA"/>
</dbReference>
<sequence length="194" mass="21685">MIKAIAELDHYSQFTHIHPVAKIQKSGRREKIAGTIARGKYDILLMIDDGKTDIASFRSIAANYIIVCQLTPADENYLTYSTRHGRLITAILRSFSASGLLFFPIDRDPMAVLAWYRSFIRSLTENATILKAIQATVKEGYLIQIPATATDQPLEKGLAFLAGRFKKLYDQNYPQLGNAKKTRNCGGSSMKLKP</sequence>
<dbReference type="RefSeq" id="WP_175269601.1">
    <property type="nucleotide sequence ID" value="NZ_JABFCR010000024.1"/>
</dbReference>
<evidence type="ECO:0000313" key="1">
    <source>
        <dbReference type="EMBL" id="NNU33919.1"/>
    </source>
</evidence>
<reference evidence="1 2" key="1">
    <citation type="submission" date="2020-05" db="EMBL/GenBank/DDBJ databases">
        <authorList>
            <person name="Khan S.A."/>
            <person name="Jeon C.O."/>
            <person name="Chun B.H."/>
        </authorList>
    </citation>
    <scope>NUCLEOTIDE SEQUENCE [LARGE SCALE GENOMIC DNA]</scope>
    <source>
        <strain evidence="1 2">S1162</strain>
    </source>
</reference>
<accession>A0ABX1W3T1</accession>
<proteinExistence type="predicted"/>
<organism evidence="1 2">
    <name type="scientific">Mucilaginibacter humi</name>
    <dbReference type="NCBI Taxonomy" id="2732510"/>
    <lineage>
        <taxon>Bacteria</taxon>
        <taxon>Pseudomonadati</taxon>
        <taxon>Bacteroidota</taxon>
        <taxon>Sphingobacteriia</taxon>
        <taxon>Sphingobacteriales</taxon>
        <taxon>Sphingobacteriaceae</taxon>
        <taxon>Mucilaginibacter</taxon>
    </lineage>
</organism>
<evidence type="ECO:0000313" key="2">
    <source>
        <dbReference type="Proteomes" id="UP000566071"/>
    </source>
</evidence>